<evidence type="ECO:0000313" key="2">
    <source>
        <dbReference type="Proteomes" id="UP000276133"/>
    </source>
</evidence>
<organism evidence="1 2">
    <name type="scientific">Brachionus plicatilis</name>
    <name type="common">Marine rotifer</name>
    <name type="synonym">Brachionus muelleri</name>
    <dbReference type="NCBI Taxonomy" id="10195"/>
    <lineage>
        <taxon>Eukaryota</taxon>
        <taxon>Metazoa</taxon>
        <taxon>Spiralia</taxon>
        <taxon>Gnathifera</taxon>
        <taxon>Rotifera</taxon>
        <taxon>Eurotatoria</taxon>
        <taxon>Monogononta</taxon>
        <taxon>Pseudotrocha</taxon>
        <taxon>Ploima</taxon>
        <taxon>Brachionidae</taxon>
        <taxon>Brachionus</taxon>
    </lineage>
</organism>
<proteinExistence type="predicted"/>
<dbReference type="EMBL" id="REGN01003859">
    <property type="protein sequence ID" value="RNA20421.1"/>
    <property type="molecule type" value="Genomic_DNA"/>
</dbReference>
<evidence type="ECO:0000313" key="1">
    <source>
        <dbReference type="EMBL" id="RNA20421.1"/>
    </source>
</evidence>
<protein>
    <submittedName>
        <fullName evidence="1">Uncharacterized protein</fullName>
    </submittedName>
</protein>
<dbReference type="Proteomes" id="UP000276133">
    <property type="component" value="Unassembled WGS sequence"/>
</dbReference>
<reference evidence="1 2" key="1">
    <citation type="journal article" date="2018" name="Sci. Rep.">
        <title>Genomic signatures of local adaptation to the degree of environmental predictability in rotifers.</title>
        <authorList>
            <person name="Franch-Gras L."/>
            <person name="Hahn C."/>
            <person name="Garcia-Roger E.M."/>
            <person name="Carmona M.J."/>
            <person name="Serra M."/>
            <person name="Gomez A."/>
        </authorList>
    </citation>
    <scope>NUCLEOTIDE SEQUENCE [LARGE SCALE GENOMIC DNA]</scope>
    <source>
        <strain evidence="1">HYR1</strain>
    </source>
</reference>
<dbReference type="AlphaFoldDB" id="A0A3M7RAG2"/>
<sequence length="69" mass="8177">MYNSVNDSIKNKIDDDFNLKKNKRNRVRGNSAFLALISGKNFDFIFNLKNFEEYLVILLCLFKWVLPVM</sequence>
<comment type="caution">
    <text evidence="1">The sequence shown here is derived from an EMBL/GenBank/DDBJ whole genome shotgun (WGS) entry which is preliminary data.</text>
</comment>
<name>A0A3M7RAG2_BRAPC</name>
<accession>A0A3M7RAG2</accession>
<gene>
    <name evidence="1" type="ORF">BpHYR1_022964</name>
</gene>
<keyword evidence="2" id="KW-1185">Reference proteome</keyword>